<evidence type="ECO:0000256" key="1">
    <source>
        <dbReference type="SAM" id="MobiDB-lite"/>
    </source>
</evidence>
<dbReference type="EnsemblFungi" id="EJT81765">
    <property type="protein sequence ID" value="EJT81765"/>
    <property type="gene ID" value="GGTG_01740"/>
</dbReference>
<proteinExistence type="predicted"/>
<reference evidence="4" key="1">
    <citation type="submission" date="2010-07" db="EMBL/GenBank/DDBJ databases">
        <title>The genome sequence of Gaeumannomyces graminis var. tritici strain R3-111a-1.</title>
        <authorList>
            <consortium name="The Broad Institute Genome Sequencing Platform"/>
            <person name="Ma L.-J."/>
            <person name="Dead R."/>
            <person name="Young S."/>
            <person name="Zeng Q."/>
            <person name="Koehrsen M."/>
            <person name="Alvarado L."/>
            <person name="Berlin A."/>
            <person name="Chapman S.B."/>
            <person name="Chen Z."/>
            <person name="Freedman E."/>
            <person name="Gellesch M."/>
            <person name="Goldberg J."/>
            <person name="Griggs A."/>
            <person name="Gujja S."/>
            <person name="Heilman E.R."/>
            <person name="Heiman D."/>
            <person name="Hepburn T."/>
            <person name="Howarth C."/>
            <person name="Jen D."/>
            <person name="Larson L."/>
            <person name="Mehta T."/>
            <person name="Neiman D."/>
            <person name="Pearson M."/>
            <person name="Roberts A."/>
            <person name="Saif S."/>
            <person name="Shea T."/>
            <person name="Shenoy N."/>
            <person name="Sisk P."/>
            <person name="Stolte C."/>
            <person name="Sykes S."/>
            <person name="Walk T."/>
            <person name="White J."/>
            <person name="Yandava C."/>
            <person name="Haas B."/>
            <person name="Nusbaum C."/>
            <person name="Birren B."/>
        </authorList>
    </citation>
    <scope>NUCLEOTIDE SEQUENCE [LARGE SCALE GENOMIC DNA]</scope>
    <source>
        <strain evidence="4">R3-111a-1</strain>
    </source>
</reference>
<feature type="region of interest" description="Disordered" evidence="1">
    <location>
        <begin position="319"/>
        <end position="348"/>
    </location>
</feature>
<sequence length="381" mass="41908">MATASPVDRSHRIQIRIVPSTHGESPRERHKIITKKEIAGESGGVHEPCKPSSLHGAIAVPSPALPITQQKAMRSDKIGWALTTWRFDHQARGMGIHKWVCMGQGGANPMKARSGSRGCVGDRYSEGEQWKKYKEIKWKIIMAFAGSLAGRHEPLTPARLVAASLFLLVGPAGEASIPRAAADDEPERAAVTWPDRTEHVVLPYQRTTASSSHILFPSAWKTQLVGNSGNQGRRKKTLSVIGPSSRRHGTECCLSVCPPRVPHLPSFELSLGTMSKYQVGANDRRAIYGIKPPSPSPVHPHTHRTHRIGLHEICAVNNHHHHHHHHHRGPPTFFRGRPTAPSRSRTTEQKLVGFGHIRRWASIARIQTDAVDKVRPGGGAV</sequence>
<evidence type="ECO:0000313" key="2">
    <source>
        <dbReference type="EMBL" id="EJT81765.1"/>
    </source>
</evidence>
<protein>
    <submittedName>
        <fullName evidence="2 3">Uncharacterized protein</fullName>
    </submittedName>
</protein>
<feature type="compositionally biased region" description="Basic residues" evidence="1">
    <location>
        <begin position="319"/>
        <end position="329"/>
    </location>
</feature>
<evidence type="ECO:0000313" key="4">
    <source>
        <dbReference type="Proteomes" id="UP000006039"/>
    </source>
</evidence>
<dbReference type="Proteomes" id="UP000006039">
    <property type="component" value="Unassembled WGS sequence"/>
</dbReference>
<reference evidence="3" key="5">
    <citation type="submission" date="2018-04" db="UniProtKB">
        <authorList>
            <consortium name="EnsemblFungi"/>
        </authorList>
    </citation>
    <scope>IDENTIFICATION</scope>
    <source>
        <strain evidence="3">R3-111a-1</strain>
    </source>
</reference>
<dbReference type="GeneID" id="20342198"/>
<dbReference type="HOGENOM" id="CLU_725711_0_0_1"/>
<keyword evidence="4" id="KW-1185">Reference proteome</keyword>
<reference evidence="2" key="2">
    <citation type="submission" date="2010-07" db="EMBL/GenBank/DDBJ databases">
        <authorList>
            <consortium name="The Broad Institute Genome Sequencing Platform"/>
            <consortium name="Broad Institute Genome Sequencing Center for Infectious Disease"/>
            <person name="Ma L.-J."/>
            <person name="Dead R."/>
            <person name="Young S."/>
            <person name="Zeng Q."/>
            <person name="Koehrsen M."/>
            <person name="Alvarado L."/>
            <person name="Berlin A."/>
            <person name="Chapman S.B."/>
            <person name="Chen Z."/>
            <person name="Freedman E."/>
            <person name="Gellesch M."/>
            <person name="Goldberg J."/>
            <person name="Griggs A."/>
            <person name="Gujja S."/>
            <person name="Heilman E.R."/>
            <person name="Heiman D."/>
            <person name="Hepburn T."/>
            <person name="Howarth C."/>
            <person name="Jen D."/>
            <person name="Larson L."/>
            <person name="Mehta T."/>
            <person name="Neiman D."/>
            <person name="Pearson M."/>
            <person name="Roberts A."/>
            <person name="Saif S."/>
            <person name="Shea T."/>
            <person name="Shenoy N."/>
            <person name="Sisk P."/>
            <person name="Stolte C."/>
            <person name="Sykes S."/>
            <person name="Walk T."/>
            <person name="White J."/>
            <person name="Yandava C."/>
            <person name="Haas B."/>
            <person name="Nusbaum C."/>
            <person name="Birren B."/>
        </authorList>
    </citation>
    <scope>NUCLEOTIDE SEQUENCE</scope>
    <source>
        <strain evidence="2">R3-111a-1</strain>
    </source>
</reference>
<gene>
    <name evidence="3" type="primary">20342198</name>
    <name evidence="2" type="ORF">GGTG_01740</name>
</gene>
<evidence type="ECO:0000313" key="3">
    <source>
        <dbReference type="EnsemblFungi" id="EJT81765"/>
    </source>
</evidence>
<reference evidence="3" key="4">
    <citation type="journal article" date="2015" name="G3 (Bethesda)">
        <title>Genome sequences of three phytopathogenic species of the Magnaporthaceae family of fungi.</title>
        <authorList>
            <person name="Okagaki L.H."/>
            <person name="Nunes C.C."/>
            <person name="Sailsbery J."/>
            <person name="Clay B."/>
            <person name="Brown D."/>
            <person name="John T."/>
            <person name="Oh Y."/>
            <person name="Young N."/>
            <person name="Fitzgerald M."/>
            <person name="Haas B.J."/>
            <person name="Zeng Q."/>
            <person name="Young S."/>
            <person name="Adiconis X."/>
            <person name="Fan L."/>
            <person name="Levin J.Z."/>
            <person name="Mitchell T.K."/>
            <person name="Okubara P.A."/>
            <person name="Farman M.L."/>
            <person name="Kohn L.M."/>
            <person name="Birren B."/>
            <person name="Ma L.-J."/>
            <person name="Dean R.A."/>
        </authorList>
    </citation>
    <scope>NUCLEOTIDE SEQUENCE</scope>
    <source>
        <strain evidence="3">R3-111a-1</strain>
    </source>
</reference>
<reference evidence="2" key="3">
    <citation type="submission" date="2010-09" db="EMBL/GenBank/DDBJ databases">
        <title>Annotation of Gaeumannomyces graminis var. tritici R3-111a-1.</title>
        <authorList>
            <consortium name="The Broad Institute Genome Sequencing Platform"/>
            <person name="Ma L.-J."/>
            <person name="Dead R."/>
            <person name="Young S.K."/>
            <person name="Zeng Q."/>
            <person name="Gargeya S."/>
            <person name="Fitzgerald M."/>
            <person name="Haas B."/>
            <person name="Abouelleil A."/>
            <person name="Alvarado L."/>
            <person name="Arachchi H.M."/>
            <person name="Berlin A."/>
            <person name="Brown A."/>
            <person name="Chapman S.B."/>
            <person name="Chen Z."/>
            <person name="Dunbar C."/>
            <person name="Freedman E."/>
            <person name="Gearin G."/>
            <person name="Gellesch M."/>
            <person name="Goldberg J."/>
            <person name="Griggs A."/>
            <person name="Gujja S."/>
            <person name="Heiman D."/>
            <person name="Howarth C."/>
            <person name="Larson L."/>
            <person name="Lui A."/>
            <person name="MacDonald P.J.P."/>
            <person name="Mehta T."/>
            <person name="Montmayeur A."/>
            <person name="Murphy C."/>
            <person name="Neiman D."/>
            <person name="Pearson M."/>
            <person name="Priest M."/>
            <person name="Roberts A."/>
            <person name="Saif S."/>
            <person name="Shea T."/>
            <person name="Shenoy N."/>
            <person name="Sisk P."/>
            <person name="Stolte C."/>
            <person name="Sykes S."/>
            <person name="Yandava C."/>
            <person name="Wortman J."/>
            <person name="Nusbaum C."/>
            <person name="Birren B."/>
        </authorList>
    </citation>
    <scope>NUCLEOTIDE SEQUENCE</scope>
    <source>
        <strain evidence="2">R3-111a-1</strain>
    </source>
</reference>
<dbReference type="VEuPathDB" id="FungiDB:GGTG_01740"/>
<name>J3NKF1_GAET3</name>
<accession>J3NKF1</accession>
<dbReference type="AlphaFoldDB" id="J3NKF1"/>
<organism evidence="2">
    <name type="scientific">Gaeumannomyces tritici (strain R3-111a-1)</name>
    <name type="common">Wheat and barley take-all root rot fungus</name>
    <name type="synonym">Gaeumannomyces graminis var. tritici</name>
    <dbReference type="NCBI Taxonomy" id="644352"/>
    <lineage>
        <taxon>Eukaryota</taxon>
        <taxon>Fungi</taxon>
        <taxon>Dikarya</taxon>
        <taxon>Ascomycota</taxon>
        <taxon>Pezizomycotina</taxon>
        <taxon>Sordariomycetes</taxon>
        <taxon>Sordariomycetidae</taxon>
        <taxon>Magnaporthales</taxon>
        <taxon>Magnaporthaceae</taxon>
        <taxon>Gaeumannomyces</taxon>
    </lineage>
</organism>
<dbReference type="RefSeq" id="XP_009217774.1">
    <property type="nucleotide sequence ID" value="XM_009219510.1"/>
</dbReference>
<dbReference type="EMBL" id="GL385395">
    <property type="protein sequence ID" value="EJT81765.1"/>
    <property type="molecule type" value="Genomic_DNA"/>
</dbReference>